<feature type="transmembrane region" description="Helical" evidence="8">
    <location>
        <begin position="114"/>
        <end position="134"/>
    </location>
</feature>
<evidence type="ECO:0000313" key="9">
    <source>
        <dbReference type="EMBL" id="MXG90737.1"/>
    </source>
</evidence>
<protein>
    <submittedName>
        <fullName evidence="9">Nicotinamide riboside transporter PnuC</fullName>
    </submittedName>
</protein>
<evidence type="ECO:0000256" key="2">
    <source>
        <dbReference type="ARBA" id="ARBA00006669"/>
    </source>
</evidence>
<evidence type="ECO:0000256" key="1">
    <source>
        <dbReference type="ARBA" id="ARBA00004651"/>
    </source>
</evidence>
<keyword evidence="6 8" id="KW-1133">Transmembrane helix</keyword>
<dbReference type="Pfam" id="PF04973">
    <property type="entry name" value="NMN_transporter"/>
    <property type="match status" value="1"/>
</dbReference>
<dbReference type="InterPro" id="IPR006419">
    <property type="entry name" value="NMN_transpt_PnuC"/>
</dbReference>
<reference evidence="9 10" key="1">
    <citation type="submission" date="2019-12" db="EMBL/GenBank/DDBJ databases">
        <authorList>
            <person name="Kun Z."/>
        </authorList>
    </citation>
    <scope>NUCLEOTIDE SEQUENCE [LARGE SCALE GENOMIC DNA]</scope>
    <source>
        <strain evidence="9 10">YIM 123512</strain>
    </source>
</reference>
<evidence type="ECO:0000256" key="7">
    <source>
        <dbReference type="ARBA" id="ARBA00023136"/>
    </source>
</evidence>
<proteinExistence type="inferred from homology"/>
<feature type="transmembrane region" description="Helical" evidence="8">
    <location>
        <begin position="43"/>
        <end position="63"/>
    </location>
</feature>
<feature type="transmembrane region" description="Helical" evidence="8">
    <location>
        <begin position="140"/>
        <end position="156"/>
    </location>
</feature>
<accession>A0A6L7ETD9</accession>
<evidence type="ECO:0000313" key="10">
    <source>
        <dbReference type="Proteomes" id="UP000473325"/>
    </source>
</evidence>
<name>A0A6L7ETD9_9ACTN</name>
<dbReference type="PANTHER" id="PTHR36122">
    <property type="entry name" value="NICOTINAMIDE RIBOSIDE TRANSPORTER PNUC"/>
    <property type="match status" value="1"/>
</dbReference>
<organism evidence="9 10">
    <name type="scientific">Nocardioides flavescens</name>
    <dbReference type="NCBI Taxonomy" id="2691959"/>
    <lineage>
        <taxon>Bacteria</taxon>
        <taxon>Bacillati</taxon>
        <taxon>Actinomycetota</taxon>
        <taxon>Actinomycetes</taxon>
        <taxon>Propionibacteriales</taxon>
        <taxon>Nocardioidaceae</taxon>
        <taxon>Nocardioides</taxon>
    </lineage>
</organism>
<keyword evidence="10" id="KW-1185">Reference proteome</keyword>
<evidence type="ECO:0000256" key="4">
    <source>
        <dbReference type="ARBA" id="ARBA00022475"/>
    </source>
</evidence>
<feature type="transmembrane region" description="Helical" evidence="8">
    <location>
        <begin position="189"/>
        <end position="206"/>
    </location>
</feature>
<keyword evidence="5 8" id="KW-0812">Transmembrane</keyword>
<keyword evidence="4" id="KW-1003">Cell membrane</keyword>
<dbReference type="EMBL" id="WUEK01000008">
    <property type="protein sequence ID" value="MXG90737.1"/>
    <property type="molecule type" value="Genomic_DNA"/>
</dbReference>
<dbReference type="GO" id="GO:0034257">
    <property type="term" value="F:nicotinamide riboside transmembrane transporter activity"/>
    <property type="evidence" value="ECO:0007669"/>
    <property type="project" value="InterPro"/>
</dbReference>
<evidence type="ECO:0000256" key="3">
    <source>
        <dbReference type="ARBA" id="ARBA00022448"/>
    </source>
</evidence>
<comment type="caution">
    <text evidence="9">The sequence shown here is derived from an EMBL/GenBank/DDBJ whole genome shotgun (WGS) entry which is preliminary data.</text>
</comment>
<sequence length="225" mass="24787">MWDGAAHWLLDGSLHVPGGELRVSEVVGNAFGLASAILGMRRLMWAWPVGMVGNVLLFTLFVSTPDEPLWGQAGRQVMFLLASAYGLWRWQRLGSAPDGGAVSPRWATWRERGLLLASAAVLYAVAWVVLLRIGSYSPPTEAWILAGSLLATWGMARGWVEFWLVWVAVDAVGVTTLVHAGYYPTAFMYLFYGGFCVWGFLTWWRVSREPAIAARAARELRGVAA</sequence>
<dbReference type="AlphaFoldDB" id="A0A6L7ETD9"/>
<evidence type="ECO:0000256" key="6">
    <source>
        <dbReference type="ARBA" id="ARBA00022989"/>
    </source>
</evidence>
<comment type="similarity">
    <text evidence="2">Belongs to the nicotinamide ribonucleoside (NR) uptake permease (TC 4.B.1) family.</text>
</comment>
<evidence type="ECO:0000256" key="8">
    <source>
        <dbReference type="SAM" id="Phobius"/>
    </source>
</evidence>
<keyword evidence="7 8" id="KW-0472">Membrane</keyword>
<gene>
    <name evidence="9" type="ORF">GRQ65_14405</name>
</gene>
<dbReference type="Proteomes" id="UP000473325">
    <property type="component" value="Unassembled WGS sequence"/>
</dbReference>
<comment type="subcellular location">
    <subcellularLocation>
        <location evidence="1">Cell membrane</location>
        <topology evidence="1">Multi-pass membrane protein</topology>
    </subcellularLocation>
</comment>
<dbReference type="GO" id="GO:0005886">
    <property type="term" value="C:plasma membrane"/>
    <property type="evidence" value="ECO:0007669"/>
    <property type="project" value="UniProtKB-SubCell"/>
</dbReference>
<evidence type="ECO:0000256" key="5">
    <source>
        <dbReference type="ARBA" id="ARBA00022692"/>
    </source>
</evidence>
<dbReference type="PANTHER" id="PTHR36122:SF2">
    <property type="entry name" value="NICOTINAMIDE RIBOSIDE TRANSPORTER PNUC"/>
    <property type="match status" value="1"/>
</dbReference>
<keyword evidence="3" id="KW-0813">Transport</keyword>